<comment type="caution">
    <text evidence="1">The sequence shown here is derived from an EMBL/GenBank/DDBJ whole genome shotgun (WGS) entry which is preliminary data.</text>
</comment>
<dbReference type="AlphaFoldDB" id="A0ABD2QAB4"/>
<accession>A0ABD2QAB4</accession>
<sequence length="148" mass="17181">MNYWKLNFRFALTFSKNFSEKLKTPNDFAEFDFKALAEKEIKSSILRSHILENFRFDKKTSDILARFKMSNGLQKIKSFQDDCRIALGQAVFKMVSKGPLSRKLVEAVKFLDPACIMNSNADALFYNIVITDIFTYRNQKLDKTNSIP</sequence>
<organism evidence="1 2">
    <name type="scientific">Cichlidogyrus casuarinus</name>
    <dbReference type="NCBI Taxonomy" id="1844966"/>
    <lineage>
        <taxon>Eukaryota</taxon>
        <taxon>Metazoa</taxon>
        <taxon>Spiralia</taxon>
        <taxon>Lophotrochozoa</taxon>
        <taxon>Platyhelminthes</taxon>
        <taxon>Monogenea</taxon>
        <taxon>Monopisthocotylea</taxon>
        <taxon>Dactylogyridea</taxon>
        <taxon>Ancyrocephalidae</taxon>
        <taxon>Cichlidogyrus</taxon>
    </lineage>
</organism>
<gene>
    <name evidence="1" type="ORF">Ciccas_004880</name>
</gene>
<evidence type="ECO:0000313" key="1">
    <source>
        <dbReference type="EMBL" id="KAL3316472.1"/>
    </source>
</evidence>
<dbReference type="EMBL" id="JBJKFK010000535">
    <property type="protein sequence ID" value="KAL3316472.1"/>
    <property type="molecule type" value="Genomic_DNA"/>
</dbReference>
<evidence type="ECO:0000313" key="2">
    <source>
        <dbReference type="Proteomes" id="UP001626550"/>
    </source>
</evidence>
<protein>
    <submittedName>
        <fullName evidence="1">Uncharacterized protein</fullName>
    </submittedName>
</protein>
<keyword evidence="2" id="KW-1185">Reference proteome</keyword>
<name>A0ABD2QAB4_9PLAT</name>
<proteinExistence type="predicted"/>
<dbReference type="Proteomes" id="UP001626550">
    <property type="component" value="Unassembled WGS sequence"/>
</dbReference>
<reference evidence="1 2" key="1">
    <citation type="submission" date="2024-11" db="EMBL/GenBank/DDBJ databases">
        <title>Adaptive evolution of stress response genes in parasites aligns with host niche diversity.</title>
        <authorList>
            <person name="Hahn C."/>
            <person name="Resl P."/>
        </authorList>
    </citation>
    <scope>NUCLEOTIDE SEQUENCE [LARGE SCALE GENOMIC DNA]</scope>
    <source>
        <strain evidence="1">EGGRZ-B1_66</strain>
        <tissue evidence="1">Body</tissue>
    </source>
</reference>